<dbReference type="InterPro" id="IPR016490">
    <property type="entry name" value="Tscrpt_reg_HTH_AF0396-typ3"/>
</dbReference>
<evidence type="ECO:0000313" key="3">
    <source>
        <dbReference type="Proteomes" id="UP000006565"/>
    </source>
</evidence>
<dbReference type="GeneID" id="9744775"/>
<dbReference type="PIRSF" id="PIRSF006692">
    <property type="entry name" value="TF_HTH_AF0396_prd"/>
    <property type="match status" value="1"/>
</dbReference>
<protein>
    <recommendedName>
        <fullName evidence="1">Methanogenesis regulatory protein FilR1 middle domain-containing protein</fullName>
    </recommendedName>
</protein>
<dbReference type="SUPFAM" id="SSF46785">
    <property type="entry name" value="Winged helix' DNA-binding domain"/>
    <property type="match status" value="1"/>
</dbReference>
<dbReference type="AlphaFoldDB" id="E1RD54"/>
<organism evidence="2 3">
    <name type="scientific">Methanolacinia petrolearia (strain DSM 11571 / OCM 486 / SEBR 4847)</name>
    <name type="common">Methanoplanus petrolearius</name>
    <dbReference type="NCBI Taxonomy" id="679926"/>
    <lineage>
        <taxon>Archaea</taxon>
        <taxon>Methanobacteriati</taxon>
        <taxon>Methanobacteriota</taxon>
        <taxon>Stenosarchaea group</taxon>
        <taxon>Methanomicrobia</taxon>
        <taxon>Methanomicrobiales</taxon>
        <taxon>Methanomicrobiaceae</taxon>
        <taxon>Methanolacinia</taxon>
    </lineage>
</organism>
<evidence type="ECO:0000259" key="1">
    <source>
        <dbReference type="Pfam" id="PF08350"/>
    </source>
</evidence>
<dbReference type="Pfam" id="PF08350">
    <property type="entry name" value="FilR1_middle"/>
    <property type="match status" value="1"/>
</dbReference>
<dbReference type="EMBL" id="CP002117">
    <property type="protein sequence ID" value="ADN37037.1"/>
    <property type="molecule type" value="Genomic_DNA"/>
</dbReference>
<dbReference type="STRING" id="679926.Mpet_2290"/>
<accession>E1RD54</accession>
<sequence length="275" mass="31548">MNPVIDAYNERQEEIRGIFRSRLITQILIALGSGEKSLSELRDITGSSSQAIIPKIRQLEALSYIESTKEGYRLTIIGKILEKEIEKLVKIISLSDSNREFWYNHDTKDIPAEFLENIGDLHNSAIIHNTEDNILKVHFNFIKLLDEASFIKGISSFMSPSHAEIIKKSVLRGIQVELIVTSEISAKMKEEPYEAILKTIIDRDNFRIYVYPKAIKIGMTVTDNCLSLGLYSKEPDFYDFTADLINSDEIAIEWGQRLFEYYRSSSKDFAINHQD</sequence>
<dbReference type="RefSeq" id="WP_013330214.1">
    <property type="nucleotide sequence ID" value="NC_014507.1"/>
</dbReference>
<name>E1RD54_METP4</name>
<reference evidence="2 3" key="1">
    <citation type="journal article" date="2010" name="Stand. Genomic Sci.">
        <title>Complete genome sequence of Methanoplanus petrolearius type strain (SEBR 4847).</title>
        <authorList>
            <person name="Brambilla E."/>
            <person name="Djao O.D."/>
            <person name="Daligault H."/>
            <person name="Lapidus A."/>
            <person name="Lucas S."/>
            <person name="Hammon N."/>
            <person name="Nolan M."/>
            <person name="Tice H."/>
            <person name="Cheng J.F."/>
            <person name="Han C."/>
            <person name="Tapia R."/>
            <person name="Goodwin L."/>
            <person name="Pitluck S."/>
            <person name="Liolios K."/>
            <person name="Ivanova N."/>
            <person name="Mavromatis K."/>
            <person name="Mikhailova N."/>
            <person name="Pati A."/>
            <person name="Chen A."/>
            <person name="Palaniappan K."/>
            <person name="Land M."/>
            <person name="Hauser L."/>
            <person name="Chang Y.J."/>
            <person name="Jeffries C.D."/>
            <person name="Rohde M."/>
            <person name="Spring S."/>
            <person name="Sikorski J."/>
            <person name="Goker M."/>
            <person name="Woyke T."/>
            <person name="Bristow J."/>
            <person name="Eisen J.A."/>
            <person name="Markowitz V."/>
            <person name="Hugenholtz P."/>
            <person name="Kyrpides N.C."/>
            <person name="Klenk H.P."/>
        </authorList>
    </citation>
    <scope>NUCLEOTIDE SEQUENCE [LARGE SCALE GENOMIC DNA]</scope>
    <source>
        <strain evidence="3">DSM 11571 / OCM 486 / SEBR 4847</strain>
    </source>
</reference>
<dbReference type="Gene3D" id="1.10.10.10">
    <property type="entry name" value="Winged helix-like DNA-binding domain superfamily/Winged helix DNA-binding domain"/>
    <property type="match status" value="1"/>
</dbReference>
<dbReference type="InterPro" id="IPR011991">
    <property type="entry name" value="ArsR-like_HTH"/>
</dbReference>
<evidence type="ECO:0000313" key="2">
    <source>
        <dbReference type="EMBL" id="ADN37037.1"/>
    </source>
</evidence>
<dbReference type="KEGG" id="mpi:Mpet_2290"/>
<feature type="domain" description="Methanogenesis regulatory protein FilR1 middle" evidence="1">
    <location>
        <begin position="136"/>
        <end position="264"/>
    </location>
</feature>
<gene>
    <name evidence="2" type="ordered locus">Mpet_2290</name>
</gene>
<dbReference type="InterPro" id="IPR036390">
    <property type="entry name" value="WH_DNA-bd_sf"/>
</dbReference>
<dbReference type="InterPro" id="IPR036388">
    <property type="entry name" value="WH-like_DNA-bd_sf"/>
</dbReference>
<dbReference type="InterPro" id="IPR013561">
    <property type="entry name" value="FilR1_middle_dom"/>
</dbReference>
<dbReference type="eggNOG" id="arCOG04362">
    <property type="taxonomic scope" value="Archaea"/>
</dbReference>
<proteinExistence type="predicted"/>
<dbReference type="Proteomes" id="UP000006565">
    <property type="component" value="Chromosome"/>
</dbReference>
<keyword evidence="3" id="KW-1185">Reference proteome</keyword>
<dbReference type="OrthoDB" id="11410at2157"/>
<dbReference type="HOGENOM" id="CLU_062767_0_0_2"/>
<dbReference type="CDD" id="cd00090">
    <property type="entry name" value="HTH_ARSR"/>
    <property type="match status" value="1"/>
</dbReference>